<comment type="caution">
    <text evidence="2">The sequence shown here is derived from an EMBL/GenBank/DDBJ whole genome shotgun (WGS) entry which is preliminary data.</text>
</comment>
<evidence type="ECO:0000313" key="2">
    <source>
        <dbReference type="EMBL" id="MFB2836109.1"/>
    </source>
</evidence>
<keyword evidence="2" id="KW-0645">Protease</keyword>
<feature type="transmembrane region" description="Helical" evidence="1">
    <location>
        <begin position="213"/>
        <end position="235"/>
    </location>
</feature>
<sequence length="426" mass="47612">MTKITSTEIAHILYGSPLSRPKNAIFAIIVLVVLLLASTFSLFRVYFSTLSPAAVQVYIMGLLGTFLVTLLPLAILWFLDRREPESRWLYVIALLWGALISSGIAFPTNNVFFKSIGDFVALHPEIKGVLGEDAVMLLTAPIAGPLVEETAKGLGVLLLFWLFRSEFDNVRDGFIYGALVGIGFNLQETPFYITKGFISTGDIPLYYEIAARLAIFGFAGHPLFTGLFGAGLGLARQTTRRWLRYAAPAGGWLLGFSAHFLNNMIGLTIALVIYFQTGKPVADTSATVTPAVVAPFLNQWVQQSAIKLVMFFPFFLIVGVMLWQSGIWERNVIREQLADEQEPVITPEEYEAVKGDRIFQTRRIPGYNRRTSAAIVRAQNELAFRKWRVQHQGQDVETDTLVTSWREELLRLRDAKMLNQPSSQPV</sequence>
<feature type="transmembrane region" description="Helical" evidence="1">
    <location>
        <begin position="53"/>
        <end position="79"/>
    </location>
</feature>
<keyword evidence="1" id="KW-0812">Transmembrane</keyword>
<dbReference type="PANTHER" id="PTHR36844">
    <property type="entry name" value="PROTEASE PRSW"/>
    <property type="match status" value="1"/>
</dbReference>
<feature type="transmembrane region" description="Helical" evidence="1">
    <location>
        <begin position="24"/>
        <end position="47"/>
    </location>
</feature>
<keyword evidence="2" id="KW-0378">Hydrolase</keyword>
<feature type="transmembrane region" description="Helical" evidence="1">
    <location>
        <begin position="142"/>
        <end position="162"/>
    </location>
</feature>
<feature type="transmembrane region" description="Helical" evidence="1">
    <location>
        <begin position="174"/>
        <end position="193"/>
    </location>
</feature>
<feature type="transmembrane region" description="Helical" evidence="1">
    <location>
        <begin position="88"/>
        <end position="106"/>
    </location>
</feature>
<feature type="transmembrane region" description="Helical" evidence="1">
    <location>
        <begin position="247"/>
        <end position="275"/>
    </location>
</feature>
<dbReference type="InterPro" id="IPR026898">
    <property type="entry name" value="PrsW"/>
</dbReference>
<dbReference type="Proteomes" id="UP001576780">
    <property type="component" value="Unassembled WGS sequence"/>
</dbReference>
<gene>
    <name evidence="2" type="ORF">ACE1CA_16375</name>
</gene>
<organism evidence="2 3">
    <name type="scientific">Floridaenema evergladense BLCC-F167</name>
    <dbReference type="NCBI Taxonomy" id="3153639"/>
    <lineage>
        <taxon>Bacteria</taxon>
        <taxon>Bacillati</taxon>
        <taxon>Cyanobacteriota</taxon>
        <taxon>Cyanophyceae</taxon>
        <taxon>Oscillatoriophycideae</taxon>
        <taxon>Aerosakkonematales</taxon>
        <taxon>Aerosakkonemataceae</taxon>
        <taxon>Floridanema</taxon>
        <taxon>Floridanema evergladense</taxon>
    </lineage>
</organism>
<keyword evidence="1" id="KW-1133">Transmembrane helix</keyword>
<dbReference type="EMBL" id="JBHFNT010000139">
    <property type="protein sequence ID" value="MFB2836109.1"/>
    <property type="molecule type" value="Genomic_DNA"/>
</dbReference>
<evidence type="ECO:0000313" key="3">
    <source>
        <dbReference type="Proteomes" id="UP001576780"/>
    </source>
</evidence>
<keyword evidence="1" id="KW-0472">Membrane</keyword>
<name>A0ABV4WLZ6_9CYAN</name>
<protein>
    <submittedName>
        <fullName evidence="2">PrsW family intramembrane metalloprotease</fullName>
    </submittedName>
</protein>
<accession>A0ABV4WLZ6</accession>
<proteinExistence type="predicted"/>
<evidence type="ECO:0000256" key="1">
    <source>
        <dbReference type="SAM" id="Phobius"/>
    </source>
</evidence>
<dbReference type="Pfam" id="PF13367">
    <property type="entry name" value="PrsW-protease"/>
    <property type="match status" value="1"/>
</dbReference>
<feature type="transmembrane region" description="Helical" evidence="1">
    <location>
        <begin position="305"/>
        <end position="323"/>
    </location>
</feature>
<dbReference type="PANTHER" id="PTHR36844:SF1">
    <property type="entry name" value="PROTEASE PRSW"/>
    <property type="match status" value="1"/>
</dbReference>
<reference evidence="2 3" key="1">
    <citation type="submission" date="2024-09" db="EMBL/GenBank/DDBJ databases">
        <title>Floridaenema gen nov. (Aerosakkonemataceae, Aerosakkonematales ord. nov., Cyanobacteria) from benthic tropical and subtropical fresh waters, with the description of four new species.</title>
        <authorList>
            <person name="Moretto J.A."/>
            <person name="Berthold D.E."/>
            <person name="Lefler F.W."/>
            <person name="Huang I.-S."/>
            <person name="Laughinghouse H. IV."/>
        </authorList>
    </citation>
    <scope>NUCLEOTIDE SEQUENCE [LARGE SCALE GENOMIC DNA]</scope>
    <source>
        <strain evidence="2 3">BLCC-F167</strain>
    </source>
</reference>
<dbReference type="RefSeq" id="WP_413278503.1">
    <property type="nucleotide sequence ID" value="NZ_JBHFNT010000139.1"/>
</dbReference>
<keyword evidence="3" id="KW-1185">Reference proteome</keyword>
<keyword evidence="2" id="KW-0482">Metalloprotease</keyword>
<dbReference type="GO" id="GO:0008237">
    <property type="term" value="F:metallopeptidase activity"/>
    <property type="evidence" value="ECO:0007669"/>
    <property type="project" value="UniProtKB-KW"/>
</dbReference>